<accession>A0ABT2ZSV9</accession>
<sequence>MPQTRLISLMLSAICLAVLPQLASAQCRPVAGTIDATVVGGDPVNVLGNVNGDLAGSTRAILTGQSEGENGTVNLTLKHDFVTHGRSSLSTSDTAVWTPVPGHQGVFHMATDYKIDGGTGAYSGATGSLINDGVADTNTGLVTLRYSGEVCTD</sequence>
<evidence type="ECO:0000313" key="3">
    <source>
        <dbReference type="Proteomes" id="UP001652564"/>
    </source>
</evidence>
<keyword evidence="3" id="KW-1185">Reference proteome</keyword>
<protein>
    <submittedName>
        <fullName evidence="2">Uncharacterized protein</fullName>
    </submittedName>
</protein>
<comment type="caution">
    <text evidence="2">The sequence shown here is derived from an EMBL/GenBank/DDBJ whole genome shotgun (WGS) entry which is preliminary data.</text>
</comment>
<keyword evidence="1" id="KW-0732">Signal</keyword>
<reference evidence="2 3" key="1">
    <citation type="submission" date="2022-10" db="EMBL/GenBank/DDBJ databases">
        <title>Defluviimonas sp. nov., isolated from ocean surface sediments.</title>
        <authorList>
            <person name="He W."/>
            <person name="Wang L."/>
            <person name="Zhang D.-F."/>
        </authorList>
    </citation>
    <scope>NUCLEOTIDE SEQUENCE [LARGE SCALE GENOMIC DNA]</scope>
    <source>
        <strain evidence="2 3">WL0050</strain>
    </source>
</reference>
<evidence type="ECO:0000256" key="1">
    <source>
        <dbReference type="SAM" id="SignalP"/>
    </source>
</evidence>
<feature type="chain" id="PRO_5046192177" evidence="1">
    <location>
        <begin position="26"/>
        <end position="153"/>
    </location>
</feature>
<proteinExistence type="predicted"/>
<organism evidence="2 3">
    <name type="scientific">Albidovulum litorale</name>
    <dbReference type="NCBI Taxonomy" id="2984134"/>
    <lineage>
        <taxon>Bacteria</taxon>
        <taxon>Pseudomonadati</taxon>
        <taxon>Pseudomonadota</taxon>
        <taxon>Alphaproteobacteria</taxon>
        <taxon>Rhodobacterales</taxon>
        <taxon>Paracoccaceae</taxon>
        <taxon>Albidovulum</taxon>
    </lineage>
</organism>
<gene>
    <name evidence="2" type="ORF">OEZ71_18260</name>
</gene>
<dbReference type="RefSeq" id="WP_263741521.1">
    <property type="nucleotide sequence ID" value="NZ_JAOWKZ010000005.1"/>
</dbReference>
<dbReference type="EMBL" id="JAOWKZ010000005">
    <property type="protein sequence ID" value="MCV2874243.1"/>
    <property type="molecule type" value="Genomic_DNA"/>
</dbReference>
<evidence type="ECO:0000313" key="2">
    <source>
        <dbReference type="EMBL" id="MCV2874243.1"/>
    </source>
</evidence>
<feature type="signal peptide" evidence="1">
    <location>
        <begin position="1"/>
        <end position="25"/>
    </location>
</feature>
<name>A0ABT2ZSV9_9RHOB</name>
<dbReference type="Proteomes" id="UP001652564">
    <property type="component" value="Unassembled WGS sequence"/>
</dbReference>